<dbReference type="EMBL" id="MLFT02000003">
    <property type="protein sequence ID" value="PHT52269.1"/>
    <property type="molecule type" value="Genomic_DNA"/>
</dbReference>
<comment type="caution">
    <text evidence="2">The sequence shown here is derived from an EMBL/GenBank/DDBJ whole genome shotgun (WGS) entry which is preliminary data.</text>
</comment>
<organism evidence="2 3">
    <name type="scientific">Capsicum baccatum</name>
    <name type="common">Peruvian pepper</name>
    <dbReference type="NCBI Taxonomy" id="33114"/>
    <lineage>
        <taxon>Eukaryota</taxon>
        <taxon>Viridiplantae</taxon>
        <taxon>Streptophyta</taxon>
        <taxon>Embryophyta</taxon>
        <taxon>Tracheophyta</taxon>
        <taxon>Spermatophyta</taxon>
        <taxon>Magnoliopsida</taxon>
        <taxon>eudicotyledons</taxon>
        <taxon>Gunneridae</taxon>
        <taxon>Pentapetalae</taxon>
        <taxon>asterids</taxon>
        <taxon>lamiids</taxon>
        <taxon>Solanales</taxon>
        <taxon>Solanaceae</taxon>
        <taxon>Solanoideae</taxon>
        <taxon>Capsiceae</taxon>
        <taxon>Capsicum</taxon>
    </lineage>
</organism>
<dbReference type="PANTHER" id="PTHR11764">
    <property type="entry name" value="TERPENE CYCLASE/MUTASE FAMILY MEMBER"/>
    <property type="match status" value="1"/>
</dbReference>
<gene>
    <name evidence="2" type="ORF">CQW23_06731</name>
</gene>
<reference evidence="3" key="2">
    <citation type="journal article" date="2017" name="J. Anim. Genet.">
        <title>Multiple reference genome sequences of hot pepper reveal the massive evolution of plant disease resistance genes by retroduplication.</title>
        <authorList>
            <person name="Kim S."/>
            <person name="Park J."/>
            <person name="Yeom S.-I."/>
            <person name="Kim Y.-M."/>
            <person name="Seo E."/>
            <person name="Kim K.-T."/>
            <person name="Kim M.-S."/>
            <person name="Lee J.M."/>
            <person name="Cheong K."/>
            <person name="Shin H.-S."/>
            <person name="Kim S.-B."/>
            <person name="Han K."/>
            <person name="Lee J."/>
            <person name="Park M."/>
            <person name="Lee H.-A."/>
            <person name="Lee H.-Y."/>
            <person name="Lee Y."/>
            <person name="Oh S."/>
            <person name="Lee J.H."/>
            <person name="Choi E."/>
            <person name="Choi E."/>
            <person name="Lee S.E."/>
            <person name="Jeon J."/>
            <person name="Kim H."/>
            <person name="Choi G."/>
            <person name="Song H."/>
            <person name="Lee J."/>
            <person name="Lee S.-C."/>
            <person name="Kwon J.-K."/>
            <person name="Lee H.-Y."/>
            <person name="Koo N."/>
            <person name="Hong Y."/>
            <person name="Kim R.W."/>
            <person name="Kang W.-H."/>
            <person name="Huh J.H."/>
            <person name="Kang B.-C."/>
            <person name="Yang T.-J."/>
            <person name="Lee Y.-H."/>
            <person name="Bennetzen J.L."/>
            <person name="Choi D."/>
        </authorList>
    </citation>
    <scope>NUCLEOTIDE SEQUENCE [LARGE SCALE GENOMIC DNA]</scope>
    <source>
        <strain evidence="3">cv. PBC81</strain>
    </source>
</reference>
<dbReference type="Gene3D" id="1.50.10.20">
    <property type="match status" value="1"/>
</dbReference>
<protein>
    <submittedName>
        <fullName evidence="2">Beta-amyrin synthase</fullName>
    </submittedName>
</protein>
<keyword evidence="3" id="KW-1185">Reference proteome</keyword>
<dbReference type="SUPFAM" id="SSF81853">
    <property type="entry name" value="Family 10 polysaccharide lyase"/>
    <property type="match status" value="1"/>
</dbReference>
<sequence>MFVSGVASQDIELEVVLSQVYRNVASVKVDEGEEICHEVATTALRRAVHFYSALKDSEGHWPAENAGSLFFLPPLVMCMHITGHLNTVFPAEYRKAILRYAYCHQTEDSGWSFQIEGHNTMFCTTLNYICMRILGEGIEGGENNACARARKWILDHGGVTAIPSWRKTWLSI</sequence>
<evidence type="ECO:0000259" key="1">
    <source>
        <dbReference type="Pfam" id="PF13249"/>
    </source>
</evidence>
<dbReference type="AlphaFoldDB" id="A0A2G2X4C6"/>
<dbReference type="PANTHER" id="PTHR11764:SF58">
    <property type="entry name" value="BETA-AMYRIN SYNTHASE-RELATED"/>
    <property type="match status" value="1"/>
</dbReference>
<dbReference type="Pfam" id="PF13249">
    <property type="entry name" value="SQHop_cyclase_N"/>
    <property type="match status" value="1"/>
</dbReference>
<evidence type="ECO:0000313" key="3">
    <source>
        <dbReference type="Proteomes" id="UP000224567"/>
    </source>
</evidence>
<dbReference type="InterPro" id="IPR018333">
    <property type="entry name" value="Squalene_cyclase"/>
</dbReference>
<dbReference type="GO" id="GO:0005811">
    <property type="term" value="C:lipid droplet"/>
    <property type="evidence" value="ECO:0007669"/>
    <property type="project" value="InterPro"/>
</dbReference>
<dbReference type="STRING" id="33114.A0A2G2X4C6"/>
<feature type="domain" description="Squalene cyclase N-terminal" evidence="1">
    <location>
        <begin position="45"/>
        <end position="171"/>
    </location>
</feature>
<dbReference type="OrthoDB" id="21502at2759"/>
<dbReference type="GO" id="GO:0042300">
    <property type="term" value="F:beta-amyrin synthase activity"/>
    <property type="evidence" value="ECO:0007669"/>
    <property type="project" value="TreeGrafter"/>
</dbReference>
<dbReference type="Proteomes" id="UP000224567">
    <property type="component" value="Unassembled WGS sequence"/>
</dbReference>
<proteinExistence type="predicted"/>
<dbReference type="InterPro" id="IPR032697">
    <property type="entry name" value="SQ_cyclase_N"/>
</dbReference>
<evidence type="ECO:0000313" key="2">
    <source>
        <dbReference type="EMBL" id="PHT52269.1"/>
    </source>
</evidence>
<name>A0A2G2X4C6_CAPBA</name>
<accession>A0A2G2X4C6</accession>
<reference evidence="2 3" key="1">
    <citation type="journal article" date="2017" name="Genome Biol.">
        <title>New reference genome sequences of hot pepper reveal the massive evolution of plant disease-resistance genes by retroduplication.</title>
        <authorList>
            <person name="Kim S."/>
            <person name="Park J."/>
            <person name="Yeom S.I."/>
            <person name="Kim Y.M."/>
            <person name="Seo E."/>
            <person name="Kim K.T."/>
            <person name="Kim M.S."/>
            <person name="Lee J.M."/>
            <person name="Cheong K."/>
            <person name="Shin H.S."/>
            <person name="Kim S.B."/>
            <person name="Han K."/>
            <person name="Lee J."/>
            <person name="Park M."/>
            <person name="Lee H.A."/>
            <person name="Lee H.Y."/>
            <person name="Lee Y."/>
            <person name="Oh S."/>
            <person name="Lee J.H."/>
            <person name="Choi E."/>
            <person name="Choi E."/>
            <person name="Lee S.E."/>
            <person name="Jeon J."/>
            <person name="Kim H."/>
            <person name="Choi G."/>
            <person name="Song H."/>
            <person name="Lee J."/>
            <person name="Lee S.C."/>
            <person name="Kwon J.K."/>
            <person name="Lee H.Y."/>
            <person name="Koo N."/>
            <person name="Hong Y."/>
            <person name="Kim R.W."/>
            <person name="Kang W.H."/>
            <person name="Huh J.H."/>
            <person name="Kang B.C."/>
            <person name="Yang T.J."/>
            <person name="Lee Y.H."/>
            <person name="Bennetzen J.L."/>
            <person name="Choi D."/>
        </authorList>
    </citation>
    <scope>NUCLEOTIDE SEQUENCE [LARGE SCALE GENOMIC DNA]</scope>
    <source>
        <strain evidence="3">cv. PBC81</strain>
    </source>
</reference>
<dbReference type="GO" id="GO:0016104">
    <property type="term" value="P:triterpenoid biosynthetic process"/>
    <property type="evidence" value="ECO:0007669"/>
    <property type="project" value="InterPro"/>
</dbReference>